<keyword evidence="2" id="KW-0812">Transmembrane</keyword>
<feature type="region of interest" description="Disordered" evidence="1">
    <location>
        <begin position="288"/>
        <end position="347"/>
    </location>
</feature>
<organism evidence="4 5">
    <name type="scientific">Madurella mycetomatis</name>
    <dbReference type="NCBI Taxonomy" id="100816"/>
    <lineage>
        <taxon>Eukaryota</taxon>
        <taxon>Fungi</taxon>
        <taxon>Dikarya</taxon>
        <taxon>Ascomycota</taxon>
        <taxon>Pezizomycotina</taxon>
        <taxon>Sordariomycetes</taxon>
        <taxon>Sordariomycetidae</taxon>
        <taxon>Sordariales</taxon>
        <taxon>Sordariales incertae sedis</taxon>
        <taxon>Madurella</taxon>
    </lineage>
</organism>
<evidence type="ECO:0000256" key="1">
    <source>
        <dbReference type="SAM" id="MobiDB-lite"/>
    </source>
</evidence>
<accession>A0A175VU56</accession>
<keyword evidence="3" id="KW-0732">Signal</keyword>
<proteinExistence type="predicted"/>
<protein>
    <submittedName>
        <fullName evidence="4">Uncharacterized protein</fullName>
    </submittedName>
</protein>
<comment type="caution">
    <text evidence="4">The sequence shown here is derived from an EMBL/GenBank/DDBJ whole genome shotgun (WGS) entry which is preliminary data.</text>
</comment>
<keyword evidence="2" id="KW-0472">Membrane</keyword>
<feature type="compositionally biased region" description="Low complexity" evidence="1">
    <location>
        <begin position="289"/>
        <end position="301"/>
    </location>
</feature>
<reference evidence="4 5" key="1">
    <citation type="journal article" date="2016" name="Genome Announc.">
        <title>Genome Sequence of Madurella mycetomatis mm55, Isolated from a Human Mycetoma Case in Sudan.</title>
        <authorList>
            <person name="Smit S."/>
            <person name="Derks M.F."/>
            <person name="Bervoets S."/>
            <person name="Fahal A."/>
            <person name="van Leeuwen W."/>
            <person name="van Belkum A."/>
            <person name="van de Sande W.W."/>
        </authorList>
    </citation>
    <scope>NUCLEOTIDE SEQUENCE [LARGE SCALE GENOMIC DNA]</scope>
    <source>
        <strain evidence="5">mm55</strain>
    </source>
</reference>
<evidence type="ECO:0000313" key="5">
    <source>
        <dbReference type="Proteomes" id="UP000078237"/>
    </source>
</evidence>
<feature type="signal peptide" evidence="3">
    <location>
        <begin position="1"/>
        <end position="20"/>
    </location>
</feature>
<feature type="chain" id="PRO_5008043306" evidence="3">
    <location>
        <begin position="21"/>
        <end position="347"/>
    </location>
</feature>
<dbReference type="AlphaFoldDB" id="A0A175VU56"/>
<gene>
    <name evidence="4" type="ORF">MMYC01_208073</name>
</gene>
<evidence type="ECO:0000256" key="3">
    <source>
        <dbReference type="SAM" id="SignalP"/>
    </source>
</evidence>
<dbReference type="EMBL" id="LCTW02000316">
    <property type="protein sequence ID" value="KXX74842.1"/>
    <property type="molecule type" value="Genomic_DNA"/>
</dbReference>
<feature type="transmembrane region" description="Helical" evidence="2">
    <location>
        <begin position="208"/>
        <end position="235"/>
    </location>
</feature>
<evidence type="ECO:0000256" key="2">
    <source>
        <dbReference type="SAM" id="Phobius"/>
    </source>
</evidence>
<name>A0A175VU56_9PEZI</name>
<evidence type="ECO:0000313" key="4">
    <source>
        <dbReference type="EMBL" id="KXX74842.1"/>
    </source>
</evidence>
<dbReference type="Proteomes" id="UP000078237">
    <property type="component" value="Unassembled WGS sequence"/>
</dbReference>
<keyword evidence="2" id="KW-1133">Transmembrane helix</keyword>
<feature type="compositionally biased region" description="Low complexity" evidence="1">
    <location>
        <begin position="309"/>
        <end position="334"/>
    </location>
</feature>
<dbReference type="VEuPathDB" id="FungiDB:MMYC01_208073"/>
<dbReference type="OrthoDB" id="3630276at2759"/>
<keyword evidence="5" id="KW-1185">Reference proteome</keyword>
<sequence>MRNTATLSALSLAFAALASAGGRLECLHTRSRDLASAASCGDEGSLNYCFSHLSPSAPADSLPEELARCFLNAGCTADESGIEALWVLRQCDAPGSDLRRGRRAEEHLAAAPQEPPLVAHAIPTAMPMLNAPLLPRQDNSPSTGIPTPCSTEQPTVITSCPVQATGPDQGRQLSCFPVTTSKLVCREGLICHSDDQGTESCMFKQSSLGVAGVIIAILFAGAVVISIFSICFLCCRERNEHRRIEKAAEAARIAKEAKTQATVAAKRPGTAVTAAHSAPVVEGQPLMYQQPAGGTADPGAGADIGAGAGASDQQQQQQQQQQQPPYPQQQYGGANPFADSHDGHPLR</sequence>